<name>A0A7X2P7D6_9FIRM</name>
<proteinExistence type="predicted"/>
<accession>A0A7X2P7D6</accession>
<dbReference type="Proteomes" id="UP000466864">
    <property type="component" value="Unassembled WGS sequence"/>
</dbReference>
<sequence length="174" mass="19560">MKKIKVSLTTESLLDAARQIDHYCRQLDDKNKEFVRRLGEIGLNVVNTTMQSVPPVDRGEYTAEVVEPVMDGDHVCGIALNLYGDQIMFIEFSSGVTFGQTSFPTLPDGNSYGDGMGTGTFPGQKYAYSPTGWWYKDQWGQRQHTYGLRASMPMYKADVEIVQSIRRIAKEVFG</sequence>
<gene>
    <name evidence="1" type="ORF">FYJ60_04565</name>
</gene>
<dbReference type="RefSeq" id="WP_154457383.1">
    <property type="nucleotide sequence ID" value="NZ_VUMV01000002.1"/>
</dbReference>
<dbReference type="AlphaFoldDB" id="A0A7X2P7D6"/>
<comment type="caution">
    <text evidence="1">The sequence shown here is derived from an EMBL/GenBank/DDBJ whole genome shotgun (WGS) entry which is preliminary data.</text>
</comment>
<evidence type="ECO:0000313" key="1">
    <source>
        <dbReference type="EMBL" id="MST81582.1"/>
    </source>
</evidence>
<keyword evidence="2" id="KW-1185">Reference proteome</keyword>
<organism evidence="1 2">
    <name type="scientific">Bilifractor porci</name>
    <dbReference type="NCBI Taxonomy" id="2606636"/>
    <lineage>
        <taxon>Bacteria</taxon>
        <taxon>Bacillati</taxon>
        <taxon>Bacillota</taxon>
        <taxon>Clostridia</taxon>
        <taxon>Lachnospirales</taxon>
        <taxon>Lachnospiraceae</taxon>
        <taxon>Bilifractor</taxon>
    </lineage>
</organism>
<protein>
    <recommendedName>
        <fullName evidence="3">HK97 gp10 family phage protein</fullName>
    </recommendedName>
</protein>
<reference evidence="1 2" key="1">
    <citation type="submission" date="2019-08" db="EMBL/GenBank/DDBJ databases">
        <title>In-depth cultivation of the pig gut microbiome towards novel bacterial diversity and tailored functional studies.</title>
        <authorList>
            <person name="Wylensek D."/>
            <person name="Hitch T.C.A."/>
            <person name="Clavel T."/>
        </authorList>
    </citation>
    <scope>NUCLEOTIDE SEQUENCE [LARGE SCALE GENOMIC DNA]</scope>
    <source>
        <strain evidence="1 2">Oil+RF-744-WCA-WT-13</strain>
    </source>
</reference>
<evidence type="ECO:0000313" key="2">
    <source>
        <dbReference type="Proteomes" id="UP000466864"/>
    </source>
</evidence>
<evidence type="ECO:0008006" key="3">
    <source>
        <dbReference type="Google" id="ProtNLM"/>
    </source>
</evidence>
<dbReference type="EMBL" id="VUMV01000002">
    <property type="protein sequence ID" value="MST81582.1"/>
    <property type="molecule type" value="Genomic_DNA"/>
</dbReference>